<sequence length="662" mass="73855">MPKNHEKSSNLNESNEIYLNSNADAPFDDIVKSNVNSSSYEDPLNGDISKNHVKKSGVRLSWNNLYVSTQLKTSPFKKLFRKSNQQNVTVKKLLNSITGAAEPSSLLAIMGASGAGKTTLLNVLSGQNVKNLQISGDILVNNKNIRSKIKKISAYVQQEELFIGTLTVKEHLLFQAYLRMPEIYSTKEKEKRVDDVIAQFGLGKCQNTVIGVAGRIRGISGGENKRLAFASEIITGPKLLFVDEPTSGLDSFMAESVITCLQKIASEGTTIIATIHQPSSEVFVLFDRLLLLSEGRTAYLGPRRDALAFFESVNFPCPSTYNPADHFIHTLAVVPGQEVECRAKCHSICDAFSSIQTIQSFNPIDNTVEDSYFPKHQYKVGFVKQLRATVWRSWRASLREPFMTKIRLFTSVFIGLISGLVFLKVGKNTTDESNDVATNVNGALFFTVMTQSFSALSGSLYIFPAEIPVFLKEHKLAMYRPDVYFISKTLSEFPWYVIGPIIYSIIFYFMVGLRTDAAAFFIFVGIIQLLNQAGLSFGYFISSISPTVQVATSVGPPLIMPFVLFGGFFLKDMSIPDYFIWLKWLSFVKYGAECVQINQWANYGQVGDCNGKNICFDGNKVLESNGYSEENFNRNIGLLFALIFGFRILALFFVMLRARLAK</sequence>
<dbReference type="InterPro" id="IPR013525">
    <property type="entry name" value="ABC2_TM"/>
</dbReference>
<dbReference type="InterPro" id="IPR003593">
    <property type="entry name" value="AAA+_ATPase"/>
</dbReference>
<dbReference type="PANTHER" id="PTHR48041:SF139">
    <property type="entry name" value="PROTEIN SCARLET"/>
    <property type="match status" value="1"/>
</dbReference>
<dbReference type="Pfam" id="PF19055">
    <property type="entry name" value="ABC2_membrane_7"/>
    <property type="match status" value="1"/>
</dbReference>
<organism evidence="11 12">
    <name type="scientific">Hydra vulgaris</name>
    <name type="common">Hydra</name>
    <name type="synonym">Hydra attenuata</name>
    <dbReference type="NCBI Taxonomy" id="6087"/>
    <lineage>
        <taxon>Eukaryota</taxon>
        <taxon>Metazoa</taxon>
        <taxon>Cnidaria</taxon>
        <taxon>Hydrozoa</taxon>
        <taxon>Hydroidolina</taxon>
        <taxon>Anthoathecata</taxon>
        <taxon>Aplanulata</taxon>
        <taxon>Hydridae</taxon>
        <taxon>Hydra</taxon>
    </lineage>
</organism>
<dbReference type="InterPro" id="IPR043926">
    <property type="entry name" value="ABCG_dom"/>
</dbReference>
<dbReference type="SUPFAM" id="SSF52540">
    <property type="entry name" value="P-loop containing nucleoside triphosphate hydrolases"/>
    <property type="match status" value="1"/>
</dbReference>
<evidence type="ECO:0000313" key="11">
    <source>
        <dbReference type="Proteomes" id="UP001652625"/>
    </source>
</evidence>
<feature type="transmembrane region" description="Helical" evidence="9">
    <location>
        <begin position="517"/>
        <end position="541"/>
    </location>
</feature>
<dbReference type="GeneID" id="100198543"/>
<feature type="transmembrane region" description="Helical" evidence="9">
    <location>
        <begin position="548"/>
        <end position="570"/>
    </location>
</feature>
<comment type="subcellular location">
    <subcellularLocation>
        <location evidence="1">Membrane</location>
        <topology evidence="1">Multi-pass membrane protein</topology>
    </subcellularLocation>
</comment>
<accession>A0ABM4CIN8</accession>
<dbReference type="InterPro" id="IPR027417">
    <property type="entry name" value="P-loop_NTPase"/>
</dbReference>
<gene>
    <name evidence="12" type="primary">LOC100198543</name>
</gene>
<keyword evidence="6" id="KW-0067">ATP-binding</keyword>
<feature type="transmembrane region" description="Helical" evidence="9">
    <location>
        <begin position="443"/>
        <end position="463"/>
    </location>
</feature>
<keyword evidence="11" id="KW-1185">Reference proteome</keyword>
<evidence type="ECO:0000256" key="9">
    <source>
        <dbReference type="SAM" id="Phobius"/>
    </source>
</evidence>
<dbReference type="Pfam" id="PF00005">
    <property type="entry name" value="ABC_tran"/>
    <property type="match status" value="1"/>
</dbReference>
<keyword evidence="3" id="KW-0813">Transport</keyword>
<keyword evidence="4 9" id="KW-0812">Transmembrane</keyword>
<dbReference type="Pfam" id="PF01061">
    <property type="entry name" value="ABC2_membrane"/>
    <property type="match status" value="1"/>
</dbReference>
<evidence type="ECO:0000256" key="4">
    <source>
        <dbReference type="ARBA" id="ARBA00022692"/>
    </source>
</evidence>
<dbReference type="Gene3D" id="3.40.50.300">
    <property type="entry name" value="P-loop containing nucleotide triphosphate hydrolases"/>
    <property type="match status" value="1"/>
</dbReference>
<feature type="transmembrane region" description="Helical" evidence="9">
    <location>
        <begin position="493"/>
        <end position="511"/>
    </location>
</feature>
<dbReference type="InterPro" id="IPR050352">
    <property type="entry name" value="ABCG_transporters"/>
</dbReference>
<keyword evidence="8 9" id="KW-0472">Membrane</keyword>
<keyword evidence="5" id="KW-0547">Nucleotide-binding</keyword>
<evidence type="ECO:0000313" key="12">
    <source>
        <dbReference type="RefSeq" id="XP_065661609.1"/>
    </source>
</evidence>
<proteinExistence type="inferred from homology"/>
<comment type="similarity">
    <text evidence="2">Belongs to the ABC transporter superfamily. ABCG family. Eye pigment precursor importer (TC 3.A.1.204) subfamily.</text>
</comment>
<evidence type="ECO:0000256" key="7">
    <source>
        <dbReference type="ARBA" id="ARBA00022989"/>
    </source>
</evidence>
<evidence type="ECO:0000256" key="8">
    <source>
        <dbReference type="ARBA" id="ARBA00023136"/>
    </source>
</evidence>
<dbReference type="Proteomes" id="UP001652625">
    <property type="component" value="Chromosome 09"/>
</dbReference>
<dbReference type="InterPro" id="IPR003439">
    <property type="entry name" value="ABC_transporter-like_ATP-bd"/>
</dbReference>
<reference evidence="12" key="1">
    <citation type="submission" date="2025-08" db="UniProtKB">
        <authorList>
            <consortium name="RefSeq"/>
        </authorList>
    </citation>
    <scope>IDENTIFICATION</scope>
</reference>
<name>A0ABM4CIN8_HYDVU</name>
<dbReference type="RefSeq" id="XP_065661609.1">
    <property type="nucleotide sequence ID" value="XM_065805537.1"/>
</dbReference>
<dbReference type="SMART" id="SM00382">
    <property type="entry name" value="AAA"/>
    <property type="match status" value="1"/>
</dbReference>
<evidence type="ECO:0000256" key="5">
    <source>
        <dbReference type="ARBA" id="ARBA00022741"/>
    </source>
</evidence>
<dbReference type="CDD" id="cd03213">
    <property type="entry name" value="ABCG_EPDR"/>
    <property type="match status" value="1"/>
</dbReference>
<evidence type="ECO:0000256" key="3">
    <source>
        <dbReference type="ARBA" id="ARBA00022448"/>
    </source>
</evidence>
<feature type="transmembrane region" description="Helical" evidence="9">
    <location>
        <begin position="406"/>
        <end position="423"/>
    </location>
</feature>
<evidence type="ECO:0000256" key="6">
    <source>
        <dbReference type="ARBA" id="ARBA00022840"/>
    </source>
</evidence>
<keyword evidence="7 9" id="KW-1133">Transmembrane helix</keyword>
<feature type="domain" description="ABC transporter" evidence="10">
    <location>
        <begin position="71"/>
        <end position="319"/>
    </location>
</feature>
<dbReference type="PROSITE" id="PS50893">
    <property type="entry name" value="ABC_TRANSPORTER_2"/>
    <property type="match status" value="1"/>
</dbReference>
<feature type="transmembrane region" description="Helical" evidence="9">
    <location>
        <begin position="636"/>
        <end position="656"/>
    </location>
</feature>
<protein>
    <submittedName>
        <fullName evidence="12">Protein white isoform X4</fullName>
    </submittedName>
</protein>
<evidence type="ECO:0000259" key="10">
    <source>
        <dbReference type="PROSITE" id="PS50893"/>
    </source>
</evidence>
<evidence type="ECO:0000256" key="1">
    <source>
        <dbReference type="ARBA" id="ARBA00004141"/>
    </source>
</evidence>
<dbReference type="PANTHER" id="PTHR48041">
    <property type="entry name" value="ABC TRANSPORTER G FAMILY MEMBER 28"/>
    <property type="match status" value="1"/>
</dbReference>
<evidence type="ECO:0000256" key="2">
    <source>
        <dbReference type="ARBA" id="ARBA00005814"/>
    </source>
</evidence>